<feature type="region of interest" description="Disordered" evidence="1">
    <location>
        <begin position="1"/>
        <end position="36"/>
    </location>
</feature>
<comment type="caution">
    <text evidence="3">The sequence shown here is derived from an EMBL/GenBank/DDBJ whole genome shotgun (WGS) entry which is preliminary data.</text>
</comment>
<feature type="transmembrane region" description="Helical" evidence="2">
    <location>
        <begin position="376"/>
        <end position="394"/>
    </location>
</feature>
<evidence type="ECO:0000256" key="2">
    <source>
        <dbReference type="SAM" id="Phobius"/>
    </source>
</evidence>
<feature type="region of interest" description="Disordered" evidence="1">
    <location>
        <begin position="193"/>
        <end position="217"/>
    </location>
</feature>
<protein>
    <submittedName>
        <fullName evidence="3">Uncharacterized protein</fullName>
    </submittedName>
</protein>
<keyword evidence="2" id="KW-0472">Membrane</keyword>
<reference evidence="3 4" key="1">
    <citation type="journal article" date="2013" name="PLoS ONE">
        <title>Predicting the Proteins of Angomonas deanei, Strigomonas culicis and Their Respective Endosymbionts Reveals New Aspects of the Trypanosomatidae Family.</title>
        <authorList>
            <person name="Motta M.C."/>
            <person name="Martins A.C."/>
            <person name="de Souza S.S."/>
            <person name="Catta-Preta C.M."/>
            <person name="Silva R."/>
            <person name="Klein C.C."/>
            <person name="de Almeida L.G."/>
            <person name="de Lima Cunha O."/>
            <person name="Ciapina L.P."/>
            <person name="Brocchi M."/>
            <person name="Colabardini A.C."/>
            <person name="de Araujo Lima B."/>
            <person name="Machado C.R."/>
            <person name="de Almeida Soares C.M."/>
            <person name="Probst C.M."/>
            <person name="de Menezes C.B."/>
            <person name="Thompson C.E."/>
            <person name="Bartholomeu D.C."/>
            <person name="Gradia D.F."/>
            <person name="Pavoni D.P."/>
            <person name="Grisard E.C."/>
            <person name="Fantinatti-Garboggini F."/>
            <person name="Marchini F.K."/>
            <person name="Rodrigues-Luiz G.F."/>
            <person name="Wagner G."/>
            <person name="Goldman G.H."/>
            <person name="Fietto J.L."/>
            <person name="Elias M.C."/>
            <person name="Goldman M.H."/>
            <person name="Sagot M.F."/>
            <person name="Pereira M."/>
            <person name="Stoco P.H."/>
            <person name="de Mendonca-Neto R.P."/>
            <person name="Teixeira S.M."/>
            <person name="Maciel T.E."/>
            <person name="de Oliveira Mendes T.A."/>
            <person name="Urmenyi T.P."/>
            <person name="de Souza W."/>
            <person name="Schenkman S."/>
            <person name="de Vasconcelos A.T."/>
        </authorList>
    </citation>
    <scope>NUCLEOTIDE SEQUENCE [LARGE SCALE GENOMIC DNA]</scope>
</reference>
<feature type="compositionally biased region" description="Low complexity" evidence="1">
    <location>
        <begin position="10"/>
        <end position="22"/>
    </location>
</feature>
<proteinExistence type="predicted"/>
<evidence type="ECO:0000313" key="3">
    <source>
        <dbReference type="EMBL" id="EPY15962.1"/>
    </source>
</evidence>
<organism evidence="3 4">
    <name type="scientific">Strigomonas culicis</name>
    <dbReference type="NCBI Taxonomy" id="28005"/>
    <lineage>
        <taxon>Eukaryota</taxon>
        <taxon>Discoba</taxon>
        <taxon>Euglenozoa</taxon>
        <taxon>Kinetoplastea</taxon>
        <taxon>Metakinetoplastina</taxon>
        <taxon>Trypanosomatida</taxon>
        <taxon>Trypanosomatidae</taxon>
        <taxon>Strigomonadinae</taxon>
        <taxon>Strigomonas</taxon>
    </lineage>
</organism>
<evidence type="ECO:0000256" key="1">
    <source>
        <dbReference type="SAM" id="MobiDB-lite"/>
    </source>
</evidence>
<keyword evidence="2" id="KW-1133">Transmembrane helix</keyword>
<feature type="compositionally biased region" description="Basic and acidic residues" evidence="1">
    <location>
        <begin position="51"/>
        <end position="69"/>
    </location>
</feature>
<name>S9TD63_9TRYP</name>
<keyword evidence="2" id="KW-0812">Transmembrane</keyword>
<evidence type="ECO:0000313" key="4">
    <source>
        <dbReference type="Proteomes" id="UP000015354"/>
    </source>
</evidence>
<keyword evidence="4" id="KW-1185">Reference proteome</keyword>
<feature type="region of interest" description="Disordered" evidence="1">
    <location>
        <begin position="50"/>
        <end position="93"/>
    </location>
</feature>
<dbReference type="AlphaFoldDB" id="S9TD63"/>
<accession>S9TD63</accession>
<sequence length="398" mass="42472">MQDVGRHVEAALAARTASEANAQPPPAGAKRGDYHLDPRATARLTTAAFRQEQRRQEAEAIAAEDRENHSPSVTYPGGGAYSRTARSSVAPGAGPPLGASLTLGARDHSLPWSPRLGASGRYGSVDPGVIASATSSPKRRPTLASSATLEARYSLSTLNSPSSQADAGRARHGASLASTLTAAEGRLCRHSYSSEVGEEADSSEGGHRRGAAAAPHSLTKSIHQEVNLEANNRLTRVSFAVESWMARHCLFLLCCVGRRSDRQAALPHAAAEPTPAQDRDMRRLMYYHYYVEVEGFHLLFQPRLWCLVLVLALTVAELAALDQQDPLALLLALEMGDGAVYNFSFASANRTAAGSAYPVSLSGQAQAAYRTRDGGLLLGLFAARAALLLLSWLLDLFF</sequence>
<gene>
    <name evidence="3" type="ORF">STCU_11642</name>
</gene>
<dbReference type="EMBL" id="ATMH01011626">
    <property type="protein sequence ID" value="EPY15962.1"/>
    <property type="molecule type" value="Genomic_DNA"/>
</dbReference>
<dbReference type="Proteomes" id="UP000015354">
    <property type="component" value="Unassembled WGS sequence"/>
</dbReference>